<dbReference type="Gene3D" id="2.30.40.10">
    <property type="entry name" value="Urease, subunit C, domain 1"/>
    <property type="match status" value="2"/>
</dbReference>
<dbReference type="InterPro" id="IPR057744">
    <property type="entry name" value="OTAase-like"/>
</dbReference>
<dbReference type="SUPFAM" id="SSF51556">
    <property type="entry name" value="Metallo-dependent hydrolases"/>
    <property type="match status" value="1"/>
</dbReference>
<dbReference type="PANTHER" id="PTHR43135">
    <property type="entry name" value="ALPHA-D-RIBOSE 1-METHYLPHOSPHONATE 5-TRIPHOSPHATE DIPHOSPHATASE"/>
    <property type="match status" value="1"/>
</dbReference>
<dbReference type="PANTHER" id="PTHR43135:SF3">
    <property type="entry name" value="ALPHA-D-RIBOSE 1-METHYLPHOSPHONATE 5-TRIPHOSPHATE DIPHOSPHATASE"/>
    <property type="match status" value="1"/>
</dbReference>
<dbReference type="Gene3D" id="3.20.20.140">
    <property type="entry name" value="Metal-dependent hydrolases"/>
    <property type="match status" value="1"/>
</dbReference>
<dbReference type="GO" id="GO:0016810">
    <property type="term" value="F:hydrolase activity, acting on carbon-nitrogen (but not peptide) bonds"/>
    <property type="evidence" value="ECO:0007669"/>
    <property type="project" value="InterPro"/>
</dbReference>
<feature type="region of interest" description="Disordered" evidence="1">
    <location>
        <begin position="48"/>
        <end position="92"/>
    </location>
</feature>
<keyword evidence="3" id="KW-0378">Hydrolase</keyword>
<sequence>MAAAHLPATVPGTEHLLLTGARLIDGTGRDPVLDAEIEIDGDRIVYAGPARRERSGPRESGAVPGEPEPQPMTGEPGTASASVGPSAHRPRTGARTIDLRGATVLPGFIDCHVHLGLSIEDQTADADRFATERTLRTALNARRTLMAGVTTARDLGGIDRGFRDAIGYGLIQGPRLHLAISALSPTGGHTDFTLPNGREVPMHLPVDPIIDTDDEVRRTVRLLVRSGADVIKVCTTGGVSSPSDTPDDLGVPEEHVRLIVAETAKRAGQPVAAHAQGAAGIKAAIRGGVRSVEHGYGIDDEGIDLMLTSGTFLVPTLSSALRVPDPAVVPAYLYEKKVRWSAIARERVAAALAAGVKVALGTDAGVCPHGENLREPVHAVELGLTPMQAIVAGTQTAAQLLRLDDEVGTIEAGRLADLLVVDVDPLADITPLADPDSIRVVMQGGTVVKDIDARLTDAPVPPLLAR</sequence>
<dbReference type="InterPro" id="IPR006680">
    <property type="entry name" value="Amidohydro-rel"/>
</dbReference>
<dbReference type="AlphaFoldDB" id="A0A7T4DHC5"/>
<organism evidence="3 4">
    <name type="scientific">Brevibacterium casei</name>
    <dbReference type="NCBI Taxonomy" id="33889"/>
    <lineage>
        <taxon>Bacteria</taxon>
        <taxon>Bacillati</taxon>
        <taxon>Actinomycetota</taxon>
        <taxon>Actinomycetes</taxon>
        <taxon>Micrococcales</taxon>
        <taxon>Brevibacteriaceae</taxon>
        <taxon>Brevibacterium</taxon>
    </lineage>
</organism>
<gene>
    <name evidence="3" type="ORF">I6H47_09680</name>
</gene>
<dbReference type="RefSeq" id="WP_198498355.1">
    <property type="nucleotide sequence ID" value="NZ_CP065989.1"/>
</dbReference>
<dbReference type="InterPro" id="IPR051781">
    <property type="entry name" value="Metallo-dep_Hydrolase"/>
</dbReference>
<dbReference type="InterPro" id="IPR032466">
    <property type="entry name" value="Metal_Hydrolase"/>
</dbReference>
<dbReference type="CDD" id="cd01299">
    <property type="entry name" value="Met_dep_hydrolase_A"/>
    <property type="match status" value="1"/>
</dbReference>
<evidence type="ECO:0000259" key="2">
    <source>
        <dbReference type="Pfam" id="PF01979"/>
    </source>
</evidence>
<dbReference type="Pfam" id="PF01979">
    <property type="entry name" value="Amidohydro_1"/>
    <property type="match status" value="1"/>
</dbReference>
<protein>
    <submittedName>
        <fullName evidence="3">Amidohydrolase family protein</fullName>
    </submittedName>
</protein>
<dbReference type="SUPFAM" id="SSF51338">
    <property type="entry name" value="Composite domain of metallo-dependent hydrolases"/>
    <property type="match status" value="1"/>
</dbReference>
<evidence type="ECO:0000256" key="1">
    <source>
        <dbReference type="SAM" id="MobiDB-lite"/>
    </source>
</evidence>
<reference evidence="3 4" key="1">
    <citation type="submission" date="2020-12" db="EMBL/GenBank/DDBJ databases">
        <title>FDA dAtabase for Regulatory Grade micrObial Sequences (FDA-ARGOS): Supporting development and validation of Infectious Disease Dx tests.</title>
        <authorList>
            <person name="Sproer C."/>
            <person name="Gronow S."/>
            <person name="Severitt S."/>
            <person name="Schroder I."/>
            <person name="Tallon L."/>
            <person name="Sadzewicz L."/>
            <person name="Zhao X."/>
            <person name="Boylan J."/>
            <person name="Ott S."/>
            <person name="Bowen H."/>
            <person name="Vavikolanu K."/>
            <person name="Mehta A."/>
            <person name="Aluvathingal J."/>
            <person name="Nadendla S."/>
            <person name="Lowell S."/>
            <person name="Myers T."/>
            <person name="Yan Y."/>
            <person name="Sichtig H."/>
        </authorList>
    </citation>
    <scope>NUCLEOTIDE SEQUENCE [LARGE SCALE GENOMIC DNA]</scope>
    <source>
        <strain evidence="3 4">FDAARGOS_990</strain>
    </source>
</reference>
<dbReference type="Proteomes" id="UP000595374">
    <property type="component" value="Chromosome"/>
</dbReference>
<feature type="domain" description="Amidohydrolase-related" evidence="2">
    <location>
        <begin position="103"/>
        <end position="448"/>
    </location>
</feature>
<evidence type="ECO:0000313" key="4">
    <source>
        <dbReference type="Proteomes" id="UP000595374"/>
    </source>
</evidence>
<evidence type="ECO:0000313" key="3">
    <source>
        <dbReference type="EMBL" id="QQB13130.1"/>
    </source>
</evidence>
<proteinExistence type="predicted"/>
<accession>A0A7T4DHC5</accession>
<dbReference type="EMBL" id="CP065989">
    <property type="protein sequence ID" value="QQB13130.1"/>
    <property type="molecule type" value="Genomic_DNA"/>
</dbReference>
<dbReference type="InterPro" id="IPR011059">
    <property type="entry name" value="Metal-dep_hydrolase_composite"/>
</dbReference>
<name>A0A7T4DHC5_9MICO</name>